<dbReference type="EMBL" id="CP001821">
    <property type="protein sequence ID" value="ACZ29555.1"/>
    <property type="molecule type" value="Genomic_DNA"/>
</dbReference>
<dbReference type="eggNOG" id="ENOG503395W">
    <property type="taxonomic scope" value="Bacteria"/>
</dbReference>
<gene>
    <name evidence="2" type="ordered locus">Xcel_0516</name>
</gene>
<dbReference type="HOGENOM" id="CLU_2132574_0_0_11"/>
<keyword evidence="1" id="KW-1133">Transmembrane helix</keyword>
<sequence>MTAVIPADITAAAQRGFIRTACQSLSSAIPTAAVAVSLSGDWALGVGLGVASAVVTAVLAGAASALSIVAKGIPEAYQAPPVDRPLTADERSIIRDLRLLEGRDPDSGAVPEP</sequence>
<evidence type="ECO:0000256" key="1">
    <source>
        <dbReference type="SAM" id="Phobius"/>
    </source>
</evidence>
<organism evidence="2 3">
    <name type="scientific">Xylanimonas cellulosilytica (strain DSM 15894 / JCM 12276 / CECT 5975 / KCTC 9989 / LMG 20990 / NBRC 107835 / XIL07)</name>
    <dbReference type="NCBI Taxonomy" id="446471"/>
    <lineage>
        <taxon>Bacteria</taxon>
        <taxon>Bacillati</taxon>
        <taxon>Actinomycetota</taxon>
        <taxon>Actinomycetes</taxon>
        <taxon>Micrococcales</taxon>
        <taxon>Promicromonosporaceae</taxon>
        <taxon>Xylanimonas</taxon>
    </lineage>
</organism>
<evidence type="ECO:0000313" key="2">
    <source>
        <dbReference type="EMBL" id="ACZ29555.1"/>
    </source>
</evidence>
<evidence type="ECO:0000313" key="3">
    <source>
        <dbReference type="Proteomes" id="UP000002255"/>
    </source>
</evidence>
<dbReference type="RefSeq" id="WP_012877299.1">
    <property type="nucleotide sequence ID" value="NC_013530.1"/>
</dbReference>
<proteinExistence type="predicted"/>
<reference evidence="3" key="1">
    <citation type="submission" date="2009-11" db="EMBL/GenBank/DDBJ databases">
        <title>The complete chromosome of Xylanimonas cellulosilytica DSM 15894.</title>
        <authorList>
            <consortium name="US DOE Joint Genome Institute (JGI-PGF)"/>
            <person name="Lucas S."/>
            <person name="Copeland A."/>
            <person name="Lapidus A."/>
            <person name="Glavina del Rio T."/>
            <person name="Dalin E."/>
            <person name="Tice H."/>
            <person name="Bruce D."/>
            <person name="Goodwin L."/>
            <person name="Pitluck S."/>
            <person name="Kyrpides N."/>
            <person name="Mavromatis K."/>
            <person name="Ivanova N."/>
            <person name="Mikhailova N."/>
            <person name="Foster B."/>
            <person name="Clum A."/>
            <person name="Brettin T."/>
            <person name="Detter J.C."/>
            <person name="Han C."/>
            <person name="Larimer F."/>
            <person name="Land M."/>
            <person name="Hauser L."/>
            <person name="Markowitz V."/>
            <person name="Cheng J.F."/>
            <person name="Hugenholtz P."/>
            <person name="Woyke T."/>
            <person name="Wu D."/>
            <person name="Gehrich-Schroeter G."/>
            <person name="Schneider S."/>
            <person name="Pukall S.R."/>
            <person name="Klenk H.P."/>
            <person name="Eisen J.A."/>
        </authorList>
    </citation>
    <scope>NUCLEOTIDE SEQUENCE [LARGE SCALE GENOMIC DNA]</scope>
    <source>
        <strain evidence="3">DSM 15894 / CECT 5975 / LMG 20990 / XIL07</strain>
    </source>
</reference>
<reference evidence="2 3" key="2">
    <citation type="journal article" date="2010" name="Stand. Genomic Sci.">
        <title>Complete genome sequence of Xylanimonas cellulosilytica type strain (XIL07).</title>
        <authorList>
            <person name="Foster B."/>
            <person name="Pukall R."/>
            <person name="Abt B."/>
            <person name="Nolan M."/>
            <person name="Glavina Del Rio T."/>
            <person name="Chen F."/>
            <person name="Lucas S."/>
            <person name="Tice H."/>
            <person name="Pitluck S."/>
            <person name="Cheng J.-F."/>
            <person name="Chertkov O."/>
            <person name="Brettin T."/>
            <person name="Han C."/>
            <person name="Detter J.C."/>
            <person name="Bruce D."/>
            <person name="Goodwin L."/>
            <person name="Ivanova N."/>
            <person name="Mavromatis K."/>
            <person name="Pati A."/>
            <person name="Mikhailova N."/>
            <person name="Chen A."/>
            <person name="Palaniappan K."/>
            <person name="Land M."/>
            <person name="Hauser L."/>
            <person name="Chang Y.-J."/>
            <person name="Jeffries C.D."/>
            <person name="Chain P."/>
            <person name="Rohde M."/>
            <person name="Goeker M."/>
            <person name="Bristow J."/>
            <person name="Eisen J.A."/>
            <person name="Markowitz V."/>
            <person name="Hugenholtz P."/>
            <person name="Kyrpides N.C."/>
            <person name="Klenk H.-P."/>
            <person name="Lapidus A."/>
        </authorList>
    </citation>
    <scope>NUCLEOTIDE SEQUENCE [LARGE SCALE GENOMIC DNA]</scope>
    <source>
        <strain evidence="3">DSM 15894 / CECT 5975 / LMG 20990 / XIL07</strain>
    </source>
</reference>
<dbReference type="OrthoDB" id="5133479at2"/>
<name>D1BW52_XYLCX</name>
<keyword evidence="1" id="KW-0472">Membrane</keyword>
<dbReference type="Proteomes" id="UP000002255">
    <property type="component" value="Chromosome"/>
</dbReference>
<dbReference type="STRING" id="446471.Xcel_0516"/>
<feature type="transmembrane region" description="Helical" evidence="1">
    <location>
        <begin position="42"/>
        <end position="69"/>
    </location>
</feature>
<accession>D1BW52</accession>
<protein>
    <submittedName>
        <fullName evidence="2">Uncharacterized protein</fullName>
    </submittedName>
</protein>
<keyword evidence="1" id="KW-0812">Transmembrane</keyword>
<dbReference type="AlphaFoldDB" id="D1BW52"/>
<keyword evidence="3" id="KW-1185">Reference proteome</keyword>
<dbReference type="KEGG" id="xce:Xcel_0516"/>